<accession>A0AAD6J264</accession>
<name>A0AAD6J264_DREDA</name>
<comment type="caution">
    <text evidence="1">The sequence shown here is derived from an EMBL/GenBank/DDBJ whole genome shotgun (WGS) entry which is preliminary data.</text>
</comment>
<keyword evidence="2" id="KW-1185">Reference proteome</keyword>
<evidence type="ECO:0000313" key="2">
    <source>
        <dbReference type="Proteomes" id="UP001221413"/>
    </source>
</evidence>
<dbReference type="AlphaFoldDB" id="A0AAD6J264"/>
<organism evidence="1 2">
    <name type="scientific">Drechslerella dactyloides</name>
    <name type="common">Nematode-trapping fungus</name>
    <name type="synonym">Arthrobotrys dactyloides</name>
    <dbReference type="NCBI Taxonomy" id="74499"/>
    <lineage>
        <taxon>Eukaryota</taxon>
        <taxon>Fungi</taxon>
        <taxon>Dikarya</taxon>
        <taxon>Ascomycota</taxon>
        <taxon>Pezizomycotina</taxon>
        <taxon>Orbiliomycetes</taxon>
        <taxon>Orbiliales</taxon>
        <taxon>Orbiliaceae</taxon>
        <taxon>Drechslerella</taxon>
    </lineage>
</organism>
<dbReference type="Proteomes" id="UP001221413">
    <property type="component" value="Unassembled WGS sequence"/>
</dbReference>
<proteinExistence type="predicted"/>
<reference evidence="1" key="1">
    <citation type="submission" date="2023-01" db="EMBL/GenBank/DDBJ databases">
        <title>The chitinases involved in constricting ring structure development in the nematode-trapping fungus Drechslerella dactyloides.</title>
        <authorList>
            <person name="Wang R."/>
            <person name="Zhang L."/>
            <person name="Tang P."/>
            <person name="Li S."/>
            <person name="Liang L."/>
        </authorList>
    </citation>
    <scope>NUCLEOTIDE SEQUENCE</scope>
    <source>
        <strain evidence="1">YMF1.00031</strain>
    </source>
</reference>
<protein>
    <submittedName>
        <fullName evidence="1">Uncharacterized protein</fullName>
    </submittedName>
</protein>
<evidence type="ECO:0000313" key="1">
    <source>
        <dbReference type="EMBL" id="KAJ6263143.1"/>
    </source>
</evidence>
<dbReference type="EMBL" id="JAQGDS010000002">
    <property type="protein sequence ID" value="KAJ6263143.1"/>
    <property type="molecule type" value="Genomic_DNA"/>
</dbReference>
<gene>
    <name evidence="1" type="ORF">Dda_1703</name>
</gene>
<sequence>MCKRVTERYSVCKCVYYKHGVDACASKHMGGHAIEEKVVLVGYACPSHMPAPGGRVGVLPSPTCESWK</sequence>